<evidence type="ECO:0000256" key="10">
    <source>
        <dbReference type="ARBA" id="ARBA00022989"/>
    </source>
</evidence>
<keyword evidence="18" id="KW-1185">Reference proteome</keyword>
<keyword evidence="11" id="KW-0902">Two-component regulatory system</keyword>
<comment type="catalytic activity">
    <reaction evidence="1">
        <text>ATP + protein L-histidine = ADP + protein N-phospho-L-histidine.</text>
        <dbReference type="EC" id="2.7.13.3"/>
    </reaction>
</comment>
<dbReference type="SUPFAM" id="SSF55874">
    <property type="entry name" value="ATPase domain of HSP90 chaperone/DNA topoisomerase II/histidine kinase"/>
    <property type="match status" value="1"/>
</dbReference>
<keyword evidence="9" id="KW-0067">ATP-binding</keyword>
<dbReference type="Gene3D" id="3.30.565.10">
    <property type="entry name" value="Histidine kinase-like ATPase, C-terminal domain"/>
    <property type="match status" value="1"/>
</dbReference>
<evidence type="ECO:0000256" key="12">
    <source>
        <dbReference type="ARBA" id="ARBA00023136"/>
    </source>
</evidence>
<dbReference type="InterPro" id="IPR003660">
    <property type="entry name" value="HAMP_dom"/>
</dbReference>
<organism evidence="16 19">
    <name type="scientific">Pseudoduganella umbonata</name>
    <dbReference type="NCBI Taxonomy" id="864828"/>
    <lineage>
        <taxon>Bacteria</taxon>
        <taxon>Pseudomonadati</taxon>
        <taxon>Pseudomonadota</taxon>
        <taxon>Betaproteobacteria</taxon>
        <taxon>Burkholderiales</taxon>
        <taxon>Oxalobacteraceae</taxon>
        <taxon>Telluria group</taxon>
        <taxon>Pseudoduganella</taxon>
    </lineage>
</organism>
<dbReference type="InterPro" id="IPR013727">
    <property type="entry name" value="2CSK_N"/>
</dbReference>
<protein>
    <recommendedName>
        <fullName evidence="3">histidine kinase</fullName>
        <ecNumber evidence="3">2.7.13.3</ecNumber>
    </recommendedName>
</protein>
<dbReference type="GO" id="GO:0000155">
    <property type="term" value="F:phosphorelay sensor kinase activity"/>
    <property type="evidence" value="ECO:0007669"/>
    <property type="project" value="InterPro"/>
</dbReference>
<gene>
    <name evidence="17" type="ORF">FCL38_05455</name>
    <name evidence="16" type="ORF">FHS02_000693</name>
</gene>
<feature type="domain" description="HAMP" evidence="15">
    <location>
        <begin position="176"/>
        <end position="228"/>
    </location>
</feature>
<accession>A0A4P8HLV2</accession>
<dbReference type="EMBL" id="JACHXS010000001">
    <property type="protein sequence ID" value="MBB3219906.1"/>
    <property type="molecule type" value="Genomic_DNA"/>
</dbReference>
<dbReference type="InterPro" id="IPR003594">
    <property type="entry name" value="HATPase_dom"/>
</dbReference>
<keyword evidence="4" id="KW-0597">Phosphoprotein</keyword>
<dbReference type="Pfam" id="PF00512">
    <property type="entry name" value="HisKA"/>
    <property type="match status" value="1"/>
</dbReference>
<dbReference type="GO" id="GO:0005524">
    <property type="term" value="F:ATP binding"/>
    <property type="evidence" value="ECO:0007669"/>
    <property type="project" value="UniProtKB-KW"/>
</dbReference>
<reference evidence="17 18" key="1">
    <citation type="submission" date="2019-05" db="EMBL/GenBank/DDBJ databases">
        <title>Draft Genome Sequences of Six Type Strains of the Genus Massilia.</title>
        <authorList>
            <person name="Miess H."/>
            <person name="Frediansyhah A."/>
            <person name="Gross H."/>
        </authorList>
    </citation>
    <scope>NUCLEOTIDE SEQUENCE [LARGE SCALE GENOMIC DNA]</scope>
    <source>
        <strain evidence="17 18">DSMZ 26121</strain>
    </source>
</reference>
<dbReference type="EC" id="2.7.13.3" evidence="3"/>
<sequence length="458" mass="49576">MTSLRKRVRTVLALAFLGCWIVGGGTLVTYTTRAEHSVWDAKMEAFAHKLLMAIPADEINEGPFGPGLQLPLDKGRTAEDFSFQVWNGQGTLFIKTPGVPSRPFRPRGENGFFSTVIGGEKWRVYAVSDRTGQVSVQVAKLQGAVDWDMQREALIALSLLTVVLAMVGMLLEYALNRALRPIAGIGAAVLQRKDFDLAPLPFEELPEELRPLVDSFNHMLRRLATAVDSERRFISDAAHELRTPLAALQAQAEVALAAGSAADKHAALVKLLAVAKRSTRLAEQLLDLARLDASGSSGRATVVDMAELIGHVAHEFEFDAEQNRPALLVETAPCHIDGNIDELAILLRNLVDNALRFAPRGGQVRIACGRPDARARAYLDVADDGPGVPLHERELIFQRFHRASSGNNGRGSGIGLSLVAGIAQLHRARIVTGAGLAGRGFSVRVLFPPHASKSVQKL</sequence>
<dbReference type="OrthoDB" id="8583694at2"/>
<keyword evidence="6 13" id="KW-0812">Transmembrane</keyword>
<evidence type="ECO:0000256" key="1">
    <source>
        <dbReference type="ARBA" id="ARBA00000085"/>
    </source>
</evidence>
<evidence type="ECO:0000256" key="4">
    <source>
        <dbReference type="ARBA" id="ARBA00022553"/>
    </source>
</evidence>
<comment type="subcellular location">
    <subcellularLocation>
        <location evidence="2">Membrane</location>
        <topology evidence="2">Multi-pass membrane protein</topology>
    </subcellularLocation>
</comment>
<dbReference type="InterPro" id="IPR005467">
    <property type="entry name" value="His_kinase_dom"/>
</dbReference>
<dbReference type="SMART" id="SM00388">
    <property type="entry name" value="HisKA"/>
    <property type="match status" value="1"/>
</dbReference>
<evidence type="ECO:0000259" key="15">
    <source>
        <dbReference type="PROSITE" id="PS50885"/>
    </source>
</evidence>
<evidence type="ECO:0000313" key="16">
    <source>
        <dbReference type="EMBL" id="MBB3219906.1"/>
    </source>
</evidence>
<dbReference type="SUPFAM" id="SSF47384">
    <property type="entry name" value="Homodimeric domain of signal transducing histidine kinase"/>
    <property type="match status" value="1"/>
</dbReference>
<evidence type="ECO:0000313" key="18">
    <source>
        <dbReference type="Proteomes" id="UP000298763"/>
    </source>
</evidence>
<reference evidence="16 19" key="2">
    <citation type="submission" date="2020-08" db="EMBL/GenBank/DDBJ databases">
        <title>Genomic Encyclopedia of Type Strains, Phase III (KMG-III): the genomes of soil and plant-associated and newly described type strains.</title>
        <authorList>
            <person name="Whitman W."/>
        </authorList>
    </citation>
    <scope>NUCLEOTIDE SEQUENCE [LARGE SCALE GENOMIC DNA]</scope>
    <source>
        <strain evidence="16 19">CECT 7753</strain>
    </source>
</reference>
<evidence type="ECO:0000256" key="3">
    <source>
        <dbReference type="ARBA" id="ARBA00012438"/>
    </source>
</evidence>
<keyword evidence="5" id="KW-0808">Transferase</keyword>
<evidence type="ECO:0000313" key="19">
    <source>
        <dbReference type="Proteomes" id="UP000584325"/>
    </source>
</evidence>
<evidence type="ECO:0000259" key="14">
    <source>
        <dbReference type="PROSITE" id="PS50109"/>
    </source>
</evidence>
<dbReference type="RefSeq" id="WP_137312812.1">
    <property type="nucleotide sequence ID" value="NZ_CP040017.1"/>
</dbReference>
<evidence type="ECO:0000256" key="11">
    <source>
        <dbReference type="ARBA" id="ARBA00023012"/>
    </source>
</evidence>
<dbReference type="PROSITE" id="PS50885">
    <property type="entry name" value="HAMP"/>
    <property type="match status" value="1"/>
</dbReference>
<evidence type="ECO:0000256" key="5">
    <source>
        <dbReference type="ARBA" id="ARBA00022679"/>
    </source>
</evidence>
<evidence type="ECO:0000256" key="9">
    <source>
        <dbReference type="ARBA" id="ARBA00022840"/>
    </source>
</evidence>
<keyword evidence="8 16" id="KW-0418">Kinase</keyword>
<dbReference type="InterPro" id="IPR036097">
    <property type="entry name" value="HisK_dim/P_sf"/>
</dbReference>
<dbReference type="SMART" id="SM00387">
    <property type="entry name" value="HATPase_c"/>
    <property type="match status" value="1"/>
</dbReference>
<feature type="domain" description="Histidine kinase" evidence="14">
    <location>
        <begin position="236"/>
        <end position="451"/>
    </location>
</feature>
<keyword evidence="10 13" id="KW-1133">Transmembrane helix</keyword>
<evidence type="ECO:0000256" key="6">
    <source>
        <dbReference type="ARBA" id="ARBA00022692"/>
    </source>
</evidence>
<evidence type="ECO:0000256" key="2">
    <source>
        <dbReference type="ARBA" id="ARBA00004141"/>
    </source>
</evidence>
<dbReference type="Gene3D" id="1.10.287.130">
    <property type="match status" value="1"/>
</dbReference>
<dbReference type="PANTHER" id="PTHR45436:SF14">
    <property type="entry name" value="SENSOR PROTEIN QSEC"/>
    <property type="match status" value="1"/>
</dbReference>
<dbReference type="Proteomes" id="UP000584325">
    <property type="component" value="Unassembled WGS sequence"/>
</dbReference>
<keyword evidence="7" id="KW-0547">Nucleotide-binding</keyword>
<dbReference type="InterPro" id="IPR036890">
    <property type="entry name" value="HATPase_C_sf"/>
</dbReference>
<dbReference type="PRINTS" id="PR00344">
    <property type="entry name" value="BCTRLSENSOR"/>
</dbReference>
<proteinExistence type="predicted"/>
<keyword evidence="12 13" id="KW-0472">Membrane</keyword>
<name>A0A4P8HLV2_9BURK</name>
<dbReference type="InterPro" id="IPR050428">
    <property type="entry name" value="TCS_sensor_his_kinase"/>
</dbReference>
<dbReference type="InterPro" id="IPR004358">
    <property type="entry name" value="Sig_transdc_His_kin-like_C"/>
</dbReference>
<feature type="transmembrane region" description="Helical" evidence="13">
    <location>
        <begin position="153"/>
        <end position="175"/>
    </location>
</feature>
<dbReference type="CDD" id="cd00082">
    <property type="entry name" value="HisKA"/>
    <property type="match status" value="1"/>
</dbReference>
<evidence type="ECO:0000256" key="13">
    <source>
        <dbReference type="SAM" id="Phobius"/>
    </source>
</evidence>
<dbReference type="EMBL" id="CP040017">
    <property type="protein sequence ID" value="QCP09926.1"/>
    <property type="molecule type" value="Genomic_DNA"/>
</dbReference>
<evidence type="ECO:0000256" key="7">
    <source>
        <dbReference type="ARBA" id="ARBA00022741"/>
    </source>
</evidence>
<dbReference type="InterPro" id="IPR003661">
    <property type="entry name" value="HisK_dim/P_dom"/>
</dbReference>
<dbReference type="AlphaFoldDB" id="A0A4P8HLV2"/>
<dbReference type="GO" id="GO:0005886">
    <property type="term" value="C:plasma membrane"/>
    <property type="evidence" value="ECO:0007669"/>
    <property type="project" value="TreeGrafter"/>
</dbReference>
<dbReference type="PANTHER" id="PTHR45436">
    <property type="entry name" value="SENSOR HISTIDINE KINASE YKOH"/>
    <property type="match status" value="1"/>
</dbReference>
<dbReference type="PROSITE" id="PS50109">
    <property type="entry name" value="HIS_KIN"/>
    <property type="match status" value="1"/>
</dbReference>
<evidence type="ECO:0000313" key="17">
    <source>
        <dbReference type="EMBL" id="QCP09926.1"/>
    </source>
</evidence>
<evidence type="ECO:0000256" key="8">
    <source>
        <dbReference type="ARBA" id="ARBA00022777"/>
    </source>
</evidence>
<dbReference type="Proteomes" id="UP000298763">
    <property type="component" value="Chromosome"/>
</dbReference>
<dbReference type="Pfam" id="PF02518">
    <property type="entry name" value="HATPase_c"/>
    <property type="match status" value="1"/>
</dbReference>
<dbReference type="Pfam" id="PF08521">
    <property type="entry name" value="2CSK_N"/>
    <property type="match status" value="1"/>
</dbReference>